<evidence type="ECO:0008006" key="3">
    <source>
        <dbReference type="Google" id="ProtNLM"/>
    </source>
</evidence>
<evidence type="ECO:0000256" key="1">
    <source>
        <dbReference type="SAM" id="MobiDB-lite"/>
    </source>
</evidence>
<reference evidence="2" key="1">
    <citation type="journal article" date="2019" name="Sci. Rep.">
        <title>Draft genome of Tanacetum cinerariifolium, the natural source of mosquito coil.</title>
        <authorList>
            <person name="Yamashiro T."/>
            <person name="Shiraishi A."/>
            <person name="Satake H."/>
            <person name="Nakayama K."/>
        </authorList>
    </citation>
    <scope>NUCLEOTIDE SEQUENCE</scope>
</reference>
<protein>
    <recommendedName>
        <fullName evidence="3">Xylulose kinase-1</fullName>
    </recommendedName>
</protein>
<feature type="compositionally biased region" description="Pro residues" evidence="1">
    <location>
        <begin position="184"/>
        <end position="198"/>
    </location>
</feature>
<dbReference type="EMBL" id="BKCJ010002386">
    <property type="protein sequence ID" value="GEU48210.1"/>
    <property type="molecule type" value="Genomic_DNA"/>
</dbReference>
<dbReference type="AlphaFoldDB" id="A0A6L2KHF9"/>
<name>A0A6L2KHF9_TANCI</name>
<organism evidence="2">
    <name type="scientific">Tanacetum cinerariifolium</name>
    <name type="common">Dalmatian daisy</name>
    <name type="synonym">Chrysanthemum cinerariifolium</name>
    <dbReference type="NCBI Taxonomy" id="118510"/>
    <lineage>
        <taxon>Eukaryota</taxon>
        <taxon>Viridiplantae</taxon>
        <taxon>Streptophyta</taxon>
        <taxon>Embryophyta</taxon>
        <taxon>Tracheophyta</taxon>
        <taxon>Spermatophyta</taxon>
        <taxon>Magnoliopsida</taxon>
        <taxon>eudicotyledons</taxon>
        <taxon>Gunneridae</taxon>
        <taxon>Pentapetalae</taxon>
        <taxon>asterids</taxon>
        <taxon>campanulids</taxon>
        <taxon>Asterales</taxon>
        <taxon>Asteraceae</taxon>
        <taxon>Asteroideae</taxon>
        <taxon>Anthemideae</taxon>
        <taxon>Anthemidinae</taxon>
        <taxon>Tanacetum</taxon>
    </lineage>
</organism>
<gene>
    <name evidence="2" type="ORF">Tci_020188</name>
</gene>
<comment type="caution">
    <text evidence="2">The sequence shown here is derived from an EMBL/GenBank/DDBJ whole genome shotgun (WGS) entry which is preliminary data.</text>
</comment>
<evidence type="ECO:0000313" key="2">
    <source>
        <dbReference type="EMBL" id="GEU48210.1"/>
    </source>
</evidence>
<accession>A0A6L2KHF9</accession>
<proteinExistence type="predicted"/>
<sequence>MALKFSDTYNMIAYPTKSDDSEGFEHILNFLNASSIKYALTVNPNIYVSCIKQYWSSVLVKKVNDVIRLQALIDRKKVLITGDTVRQALRLDDAVCIDCLPNEEIFTELARMGYEKPSTKLTFYKAFFSTQWKVGKGFSGVETPLFEGMLVQQQAAVDVDDVVVNSVPIDDVAADDVPAIDVKPTPPSPPPTTTPPPS</sequence>
<feature type="region of interest" description="Disordered" evidence="1">
    <location>
        <begin position="175"/>
        <end position="198"/>
    </location>
</feature>